<feature type="binding site" evidence="6">
    <location>
        <position position="160"/>
    </location>
    <ligand>
        <name>Mg(2+)</name>
        <dbReference type="ChEBI" id="CHEBI:18420"/>
        <label>1</label>
        <note>catalytic</note>
    </ligand>
</feature>
<dbReference type="OrthoDB" id="411145at2759"/>
<proteinExistence type="inferred from homology"/>
<dbReference type="PANTHER" id="PTHR43200:SF2">
    <property type="entry name" value="3'(2'),5'-BISPHOSPHATE NUCLEOTIDASE"/>
    <property type="match status" value="1"/>
</dbReference>
<evidence type="ECO:0000313" key="7">
    <source>
        <dbReference type="EMBL" id="KAF2262259.1"/>
    </source>
</evidence>
<dbReference type="EMBL" id="ML986642">
    <property type="protein sequence ID" value="KAF2262259.1"/>
    <property type="molecule type" value="Genomic_DNA"/>
</dbReference>
<comment type="similarity">
    <text evidence="2">Belongs to the inositol monophosphatase superfamily.</text>
</comment>
<evidence type="ECO:0000256" key="2">
    <source>
        <dbReference type="ARBA" id="ARBA00009759"/>
    </source>
</evidence>
<evidence type="ECO:0000256" key="4">
    <source>
        <dbReference type="ARBA" id="ARBA00022801"/>
    </source>
</evidence>
<dbReference type="PANTHER" id="PTHR43200">
    <property type="entry name" value="PHOSPHATASE"/>
    <property type="match status" value="1"/>
</dbReference>
<comment type="caution">
    <text evidence="7">The sequence shown here is derived from an EMBL/GenBank/DDBJ whole genome shotgun (WGS) entry which is preliminary data.</text>
</comment>
<sequence>MPTPYSSELSLALCTIHRASLLTKAVLRSLSNNVGAETKADNTPVTVADFAAQALIINAIHAVYPSDKFVGEESAAQLRANEQLAERVWQFVRRAGESGQSEPELAAGSGDLQHVRDHKGATEQTALAFPKSRNEMLDVIDLGTGESLREGRVWVLDPVDGTATFMEGKQYAVCLSLLVDGVQQVGVTGCPNLKFDPSGNLGSARIHEDQVDADGHGVVLSAVRGQGTYVRSMQSSGFGEARRIQHQNSGKELSALDFVESTLGKTSLSQDEHRAVAERLGANWPGTVLWSQQIKYAALTLGATDVMVRIPKDKSRYTFVWDHSGGMLLFQEAGGIIKDFNGGDIDCGYGRKLLGDRNFGMIAAMPWVFDKVAEAVNEVLNTRTR</sequence>
<organism evidence="7 8">
    <name type="scientific">Lojkania enalia</name>
    <dbReference type="NCBI Taxonomy" id="147567"/>
    <lineage>
        <taxon>Eukaryota</taxon>
        <taxon>Fungi</taxon>
        <taxon>Dikarya</taxon>
        <taxon>Ascomycota</taxon>
        <taxon>Pezizomycotina</taxon>
        <taxon>Dothideomycetes</taxon>
        <taxon>Pleosporomycetidae</taxon>
        <taxon>Pleosporales</taxon>
        <taxon>Pleosporales incertae sedis</taxon>
        <taxon>Lojkania</taxon>
    </lineage>
</organism>
<dbReference type="SUPFAM" id="SSF56655">
    <property type="entry name" value="Carbohydrate phosphatase"/>
    <property type="match status" value="1"/>
</dbReference>
<dbReference type="GO" id="GO:0046872">
    <property type="term" value="F:metal ion binding"/>
    <property type="evidence" value="ECO:0007669"/>
    <property type="project" value="UniProtKB-KW"/>
</dbReference>
<dbReference type="AlphaFoldDB" id="A0A9P4N4Q6"/>
<gene>
    <name evidence="7" type="ORF">CC78DRAFT_534922</name>
</gene>
<evidence type="ECO:0000313" key="8">
    <source>
        <dbReference type="Proteomes" id="UP000800093"/>
    </source>
</evidence>
<evidence type="ECO:0000256" key="5">
    <source>
        <dbReference type="ARBA" id="ARBA00022842"/>
    </source>
</evidence>
<comment type="cofactor">
    <cofactor evidence="1 6">
        <name>Mg(2+)</name>
        <dbReference type="ChEBI" id="CHEBI:18420"/>
    </cofactor>
</comment>
<feature type="binding site" evidence="6">
    <location>
        <position position="322"/>
    </location>
    <ligand>
        <name>Mg(2+)</name>
        <dbReference type="ChEBI" id="CHEBI:18420"/>
        <label>1</label>
        <note>catalytic</note>
    </ligand>
</feature>
<dbReference type="Pfam" id="PF00459">
    <property type="entry name" value="Inositol_P"/>
    <property type="match status" value="2"/>
</dbReference>
<keyword evidence="5 6" id="KW-0460">Magnesium</keyword>
<keyword evidence="4" id="KW-0378">Hydrolase</keyword>
<evidence type="ECO:0000256" key="3">
    <source>
        <dbReference type="ARBA" id="ARBA00022723"/>
    </source>
</evidence>
<dbReference type="Gene3D" id="3.40.190.80">
    <property type="match status" value="1"/>
</dbReference>
<dbReference type="GO" id="GO:0000103">
    <property type="term" value="P:sulfate assimilation"/>
    <property type="evidence" value="ECO:0007669"/>
    <property type="project" value="TreeGrafter"/>
</dbReference>
<dbReference type="CDD" id="cd01517">
    <property type="entry name" value="PAP_phosphatase"/>
    <property type="match status" value="1"/>
</dbReference>
<keyword evidence="3 6" id="KW-0479">Metal-binding</keyword>
<keyword evidence="8" id="KW-1185">Reference proteome</keyword>
<dbReference type="Gene3D" id="3.30.540.10">
    <property type="entry name" value="Fructose-1,6-Bisphosphatase, subunit A, domain 1"/>
    <property type="match status" value="1"/>
</dbReference>
<dbReference type="Proteomes" id="UP000800093">
    <property type="component" value="Unassembled WGS sequence"/>
</dbReference>
<accession>A0A9P4N4Q6</accession>
<dbReference type="InterPro" id="IPR051090">
    <property type="entry name" value="Inositol_monoP_superfamily"/>
</dbReference>
<feature type="binding site" evidence="6">
    <location>
        <position position="157"/>
    </location>
    <ligand>
        <name>Mg(2+)</name>
        <dbReference type="ChEBI" id="CHEBI:18420"/>
        <label>1</label>
        <note>catalytic</note>
    </ligand>
</feature>
<evidence type="ECO:0000256" key="6">
    <source>
        <dbReference type="PIRSR" id="PIRSR600760-2"/>
    </source>
</evidence>
<reference evidence="8" key="1">
    <citation type="journal article" date="2020" name="Stud. Mycol.">
        <title>101 Dothideomycetes genomes: A test case for predicting lifestyles and emergence of pathogens.</title>
        <authorList>
            <person name="Haridas S."/>
            <person name="Albert R."/>
            <person name="Binder M."/>
            <person name="Bloem J."/>
            <person name="LaButti K."/>
            <person name="Salamov A."/>
            <person name="Andreopoulos B."/>
            <person name="Baker S."/>
            <person name="Barry K."/>
            <person name="Bills G."/>
            <person name="Bluhm B."/>
            <person name="Cannon C."/>
            <person name="Castanera R."/>
            <person name="Culley D."/>
            <person name="Daum C."/>
            <person name="Ezra D."/>
            <person name="Gonzalez J."/>
            <person name="Henrissat B."/>
            <person name="Kuo A."/>
            <person name="Liang C."/>
            <person name="Lipzen A."/>
            <person name="Lutzoni F."/>
            <person name="Magnuson J."/>
            <person name="Mondo S."/>
            <person name="Nolan M."/>
            <person name="Ohm R."/>
            <person name="Pangilinan J."/>
            <person name="Park H.-J."/>
            <person name="Ramirez L."/>
            <person name="Alfaro M."/>
            <person name="Sun H."/>
            <person name="Tritt A."/>
            <person name="Yoshinaga Y."/>
            <person name="Zwiers L.-H."/>
            <person name="Turgeon B."/>
            <person name="Goodwin S."/>
            <person name="Spatafora J."/>
            <person name="Crous P."/>
            <person name="Grigoriev I."/>
        </authorList>
    </citation>
    <scope>NUCLEOTIDE SEQUENCE [LARGE SCALE GENOMIC DNA]</scope>
    <source>
        <strain evidence="8">CBS 304.66</strain>
    </source>
</reference>
<name>A0A9P4N4Q6_9PLEO</name>
<dbReference type="InterPro" id="IPR000760">
    <property type="entry name" value="Inositol_monophosphatase-like"/>
</dbReference>
<evidence type="ECO:0000256" key="1">
    <source>
        <dbReference type="ARBA" id="ARBA00001946"/>
    </source>
</evidence>
<protein>
    <submittedName>
        <fullName evidence="7">Carbohydrate phosphatase</fullName>
    </submittedName>
</protein>
<feature type="binding site" evidence="6">
    <location>
        <position position="72"/>
    </location>
    <ligand>
        <name>Mg(2+)</name>
        <dbReference type="ChEBI" id="CHEBI:18420"/>
        <label>1</label>
        <note>catalytic</note>
    </ligand>
</feature>
<dbReference type="GO" id="GO:0008441">
    <property type="term" value="F:3'(2'),5'-bisphosphate nucleotidase activity"/>
    <property type="evidence" value="ECO:0007669"/>
    <property type="project" value="TreeGrafter"/>
</dbReference>